<accession>A0A2I0L888</accession>
<name>A0A2I0L888_PUNGR</name>
<protein>
    <recommendedName>
        <fullName evidence="2">Transposase MuDR plant domain-containing protein</fullName>
    </recommendedName>
</protein>
<dbReference type="InterPro" id="IPR004332">
    <property type="entry name" value="Transposase_MuDR"/>
</dbReference>
<comment type="caution">
    <text evidence="3">The sequence shown here is derived from an EMBL/GenBank/DDBJ whole genome shotgun (WGS) entry which is preliminary data.</text>
</comment>
<feature type="domain" description="Transposase MuDR plant" evidence="2">
    <location>
        <begin position="67"/>
        <end position="112"/>
    </location>
</feature>
<keyword evidence="4" id="KW-1185">Reference proteome</keyword>
<feature type="region of interest" description="Disordered" evidence="1">
    <location>
        <begin position="1"/>
        <end position="28"/>
    </location>
</feature>
<sequence>MEVTDDHGVQMQSDPEHPKGPPSNAPVHIEAEEDKLYDGYASIDLESLRDEDEEGDYHFPVLNENREIVIGMEFEKLHVFKNAVRDLNISWGKEVQFEKNDKVRVRAHCVKKDKEEGCLSKIYYALNNKLNIFQVAPETHHFHRQYIYLEIFVEMECKDSRKWFLKNLIADVGDPVEKKYTFISNMQKMIKGMKLV</sequence>
<gene>
    <name evidence="3" type="ORF">CRG98_002836</name>
</gene>
<evidence type="ECO:0000313" key="4">
    <source>
        <dbReference type="Proteomes" id="UP000233551"/>
    </source>
</evidence>
<evidence type="ECO:0000313" key="3">
    <source>
        <dbReference type="EMBL" id="PKI76850.1"/>
    </source>
</evidence>
<feature type="compositionally biased region" description="Basic and acidic residues" evidence="1">
    <location>
        <begin position="1"/>
        <end position="19"/>
    </location>
</feature>
<reference evidence="3 4" key="1">
    <citation type="submission" date="2017-11" db="EMBL/GenBank/DDBJ databases">
        <title>De-novo sequencing of pomegranate (Punica granatum L.) genome.</title>
        <authorList>
            <person name="Akparov Z."/>
            <person name="Amiraslanov A."/>
            <person name="Hajiyeva S."/>
            <person name="Abbasov M."/>
            <person name="Kaur K."/>
            <person name="Hamwieh A."/>
            <person name="Solovyev V."/>
            <person name="Salamov A."/>
            <person name="Braich B."/>
            <person name="Kosarev P."/>
            <person name="Mahmoud A."/>
            <person name="Hajiyev E."/>
            <person name="Babayeva S."/>
            <person name="Izzatullayeva V."/>
            <person name="Mammadov A."/>
            <person name="Mammadov A."/>
            <person name="Sharifova S."/>
            <person name="Ojaghi J."/>
            <person name="Eynullazada K."/>
            <person name="Bayramov B."/>
            <person name="Abdulazimova A."/>
            <person name="Shahmuradov I."/>
        </authorList>
    </citation>
    <scope>NUCLEOTIDE SEQUENCE [LARGE SCALE GENOMIC DNA]</scope>
    <source>
        <strain evidence="4">cv. AG2017</strain>
        <tissue evidence="3">Leaf</tissue>
    </source>
</reference>
<organism evidence="3 4">
    <name type="scientific">Punica granatum</name>
    <name type="common">Pomegranate</name>
    <dbReference type="NCBI Taxonomy" id="22663"/>
    <lineage>
        <taxon>Eukaryota</taxon>
        <taxon>Viridiplantae</taxon>
        <taxon>Streptophyta</taxon>
        <taxon>Embryophyta</taxon>
        <taxon>Tracheophyta</taxon>
        <taxon>Spermatophyta</taxon>
        <taxon>Magnoliopsida</taxon>
        <taxon>eudicotyledons</taxon>
        <taxon>Gunneridae</taxon>
        <taxon>Pentapetalae</taxon>
        <taxon>rosids</taxon>
        <taxon>malvids</taxon>
        <taxon>Myrtales</taxon>
        <taxon>Lythraceae</taxon>
        <taxon>Punica</taxon>
    </lineage>
</organism>
<proteinExistence type="predicted"/>
<dbReference type="Proteomes" id="UP000233551">
    <property type="component" value="Unassembled WGS sequence"/>
</dbReference>
<evidence type="ECO:0000259" key="2">
    <source>
        <dbReference type="Pfam" id="PF03108"/>
    </source>
</evidence>
<dbReference type="AlphaFoldDB" id="A0A2I0L888"/>
<dbReference type="Pfam" id="PF03108">
    <property type="entry name" value="DBD_Tnp_Mut"/>
    <property type="match status" value="1"/>
</dbReference>
<dbReference type="EMBL" id="PGOL01000108">
    <property type="protein sequence ID" value="PKI76850.1"/>
    <property type="molecule type" value="Genomic_DNA"/>
</dbReference>
<evidence type="ECO:0000256" key="1">
    <source>
        <dbReference type="SAM" id="MobiDB-lite"/>
    </source>
</evidence>